<organism evidence="1 2">
    <name type="scientific">Entamoeba invadens IP1</name>
    <dbReference type="NCBI Taxonomy" id="370355"/>
    <lineage>
        <taxon>Eukaryota</taxon>
        <taxon>Amoebozoa</taxon>
        <taxon>Evosea</taxon>
        <taxon>Archamoebae</taxon>
        <taxon>Mastigamoebida</taxon>
        <taxon>Entamoebidae</taxon>
        <taxon>Entamoeba</taxon>
    </lineage>
</organism>
<protein>
    <recommendedName>
        <fullName evidence="3">Leucine rich repeat containing protein BspA family protein</fullName>
    </recommendedName>
</protein>
<dbReference type="VEuPathDB" id="AmoebaDB:EIN_165760"/>
<dbReference type="RefSeq" id="XP_004259372.1">
    <property type="nucleotide sequence ID" value="XM_004259324.1"/>
</dbReference>
<dbReference type="Pfam" id="PF13306">
    <property type="entry name" value="LRR_5"/>
    <property type="match status" value="1"/>
</dbReference>
<dbReference type="SUPFAM" id="SSF52058">
    <property type="entry name" value="L domain-like"/>
    <property type="match status" value="1"/>
</dbReference>
<gene>
    <name evidence="1" type="ORF">EIN_165760</name>
</gene>
<dbReference type="InterPro" id="IPR053139">
    <property type="entry name" value="Surface_bspA-like"/>
</dbReference>
<sequence length="380" mass="43624">MSQLDGYSIMIVSKYFKTIEDFKVITCVCKKFRENTQKFHFNPIQLTTSTLHLFPNVETFHFYKGSENIFWQDFIFNKKINPTQFYKMIVWCLVDYNLTQIWEYNNIEFKRVIYTRNDVNKYGVVIPMNVCSLHQRVFYNMPISTIELPCHLSAIRQFAFFCCSNLKEITLTNHIKTIGNSAFLNCSSLKKVVIPNSVTSLGMCCFSRCYSLQSISVPSSLLIINDNCFSYNHSLKEIKLSEGLNTLGFCRCFQLCETLEEITFPKSISQIPSHTCYRCGKLSKIVLSESLTRIGNGSFQECGIRELHLPQNVVEIGKKAFFKCFQLSKVEFNKGITAIQTKAFCCCILLNTVNIPDTVVFIGKCGFEKNVVFTGKKGLI</sequence>
<accession>A0A0A1UGE6</accession>
<keyword evidence="2" id="KW-1185">Reference proteome</keyword>
<proteinExistence type="predicted"/>
<dbReference type="InterPro" id="IPR032675">
    <property type="entry name" value="LRR_dom_sf"/>
</dbReference>
<dbReference type="PANTHER" id="PTHR45661:SF3">
    <property type="entry name" value="IG-LIKE DOMAIN-CONTAINING PROTEIN"/>
    <property type="match status" value="1"/>
</dbReference>
<dbReference type="OrthoDB" id="25856at2759"/>
<dbReference type="AlphaFoldDB" id="A0A0A1UGE6"/>
<dbReference type="GeneID" id="14891584"/>
<dbReference type="Proteomes" id="UP000014680">
    <property type="component" value="Unassembled WGS sequence"/>
</dbReference>
<dbReference type="EMBL" id="KB206335">
    <property type="protein sequence ID" value="ELP92601.1"/>
    <property type="molecule type" value="Genomic_DNA"/>
</dbReference>
<evidence type="ECO:0000313" key="2">
    <source>
        <dbReference type="Proteomes" id="UP000014680"/>
    </source>
</evidence>
<name>A0A0A1UGE6_ENTIV</name>
<evidence type="ECO:0000313" key="1">
    <source>
        <dbReference type="EMBL" id="ELP92601.1"/>
    </source>
</evidence>
<dbReference type="KEGG" id="eiv:EIN_165760"/>
<dbReference type="InterPro" id="IPR026906">
    <property type="entry name" value="LRR_5"/>
</dbReference>
<evidence type="ECO:0008006" key="3">
    <source>
        <dbReference type="Google" id="ProtNLM"/>
    </source>
</evidence>
<dbReference type="Gene3D" id="3.80.10.10">
    <property type="entry name" value="Ribonuclease Inhibitor"/>
    <property type="match status" value="2"/>
</dbReference>
<reference evidence="1 2" key="1">
    <citation type="submission" date="2012-10" db="EMBL/GenBank/DDBJ databases">
        <authorList>
            <person name="Zafar N."/>
            <person name="Inman J."/>
            <person name="Hall N."/>
            <person name="Lorenzi H."/>
            <person name="Caler E."/>
        </authorList>
    </citation>
    <scope>NUCLEOTIDE SEQUENCE [LARGE SCALE GENOMIC DNA]</scope>
    <source>
        <strain evidence="1 2">IP1</strain>
    </source>
</reference>
<dbReference type="PANTHER" id="PTHR45661">
    <property type="entry name" value="SURFACE ANTIGEN"/>
    <property type="match status" value="1"/>
</dbReference>